<dbReference type="GeneID" id="7331122"/>
<dbReference type="KEGG" id="ccs:CCNA_02798"/>
<dbReference type="HOGENOM" id="CLU_017584_7_0_5"/>
<evidence type="ECO:0000259" key="4">
    <source>
        <dbReference type="SMART" id="SM00345"/>
    </source>
</evidence>
<dbReference type="RefSeq" id="WP_012640566.1">
    <property type="nucleotide sequence ID" value="NC_011916.1"/>
</dbReference>
<dbReference type="GO" id="GO:0003700">
    <property type="term" value="F:DNA-binding transcription factor activity"/>
    <property type="evidence" value="ECO:0007669"/>
    <property type="project" value="InterPro"/>
</dbReference>
<keyword evidence="1" id="KW-0805">Transcription regulation</keyword>
<name>A0A0H3CD51_CAUVN</name>
<dbReference type="Proteomes" id="UP000001364">
    <property type="component" value="Chromosome"/>
</dbReference>
<dbReference type="InterPro" id="IPR036390">
    <property type="entry name" value="WH_DNA-bd_sf"/>
</dbReference>
<dbReference type="SUPFAM" id="SSF46785">
    <property type="entry name" value="Winged helix' DNA-binding domain"/>
    <property type="match status" value="1"/>
</dbReference>
<reference evidence="5 6" key="1">
    <citation type="journal article" date="2010" name="J. Bacteriol.">
        <title>The genetic basis of laboratory adaptation in Caulobacter crescentus.</title>
        <authorList>
            <person name="Marks M.E."/>
            <person name="Castro-Rojas C.M."/>
            <person name="Teiling C."/>
            <person name="Du L."/>
            <person name="Kapatral V."/>
            <person name="Walunas T.L."/>
            <person name="Crosson S."/>
        </authorList>
    </citation>
    <scope>NUCLEOTIDE SEQUENCE [LARGE SCALE GENOMIC DNA]</scope>
    <source>
        <strain evidence="6">NA1000 / CB15N</strain>
    </source>
</reference>
<dbReference type="EMBL" id="CP001340">
    <property type="protein sequence ID" value="ACL96263.1"/>
    <property type="molecule type" value="Genomic_DNA"/>
</dbReference>
<evidence type="ECO:0000256" key="2">
    <source>
        <dbReference type="ARBA" id="ARBA00023125"/>
    </source>
</evidence>
<evidence type="ECO:0000256" key="1">
    <source>
        <dbReference type="ARBA" id="ARBA00023015"/>
    </source>
</evidence>
<accession>A0A0H3CD51</accession>
<protein>
    <submittedName>
        <fullName evidence="5">GntR-family transcriptional regulator</fullName>
    </submittedName>
</protein>
<evidence type="ECO:0000256" key="3">
    <source>
        <dbReference type="ARBA" id="ARBA00023163"/>
    </source>
</evidence>
<dbReference type="InterPro" id="IPR036388">
    <property type="entry name" value="WH-like_DNA-bd_sf"/>
</dbReference>
<dbReference type="Pfam" id="PF00392">
    <property type="entry name" value="GntR"/>
    <property type="match status" value="1"/>
</dbReference>
<keyword evidence="3" id="KW-0804">Transcription</keyword>
<feature type="domain" description="HTH gntR-type" evidence="4">
    <location>
        <begin position="16"/>
        <end position="72"/>
    </location>
</feature>
<organism evidence="5 6">
    <name type="scientific">Caulobacter vibrioides (strain NA1000 / CB15N)</name>
    <name type="common">Caulobacter crescentus</name>
    <dbReference type="NCBI Taxonomy" id="565050"/>
    <lineage>
        <taxon>Bacteria</taxon>
        <taxon>Pseudomonadati</taxon>
        <taxon>Pseudomonadota</taxon>
        <taxon>Alphaproteobacteria</taxon>
        <taxon>Caulobacterales</taxon>
        <taxon>Caulobacteraceae</taxon>
        <taxon>Caulobacter</taxon>
    </lineage>
</organism>
<dbReference type="PATRIC" id="fig|565050.3.peg.2738"/>
<sequence length="224" mass="24154">MRTKTLPPSRDSFGLALGALRRRLRLGVDAPGAALPINRIAAELRLSPTPVREALSRLAGEDLVEKRGPAYTRPQLDGPALAELYHLRLLYLVAAMAPDAERRARHRDGPAREAFSFAADLAQPRGDPSTTLAALFLEVVLGADDLMLAQAYQRTAERLAPFQPLEAQLFSDLAAEALGVVAAFEAGDGVGLRSAVRLHHRRRMGSAPAIVRLAGGGRYRPDIV</sequence>
<evidence type="ECO:0000313" key="5">
    <source>
        <dbReference type="EMBL" id="ACL96263.1"/>
    </source>
</evidence>
<keyword evidence="2" id="KW-0238">DNA-binding</keyword>
<dbReference type="AlphaFoldDB" id="A0A0H3CD51"/>
<dbReference type="OrthoDB" id="8479543at2"/>
<dbReference type="SMART" id="SM00345">
    <property type="entry name" value="HTH_GNTR"/>
    <property type="match status" value="1"/>
</dbReference>
<keyword evidence="6" id="KW-1185">Reference proteome</keyword>
<gene>
    <name evidence="5" type="ordered locus">CCNA_02798</name>
</gene>
<proteinExistence type="predicted"/>
<evidence type="ECO:0000313" key="6">
    <source>
        <dbReference type="Proteomes" id="UP000001364"/>
    </source>
</evidence>
<dbReference type="RefSeq" id="YP_002518171.1">
    <property type="nucleotide sequence ID" value="NC_011916.1"/>
</dbReference>
<dbReference type="GO" id="GO:0003677">
    <property type="term" value="F:DNA binding"/>
    <property type="evidence" value="ECO:0007669"/>
    <property type="project" value="UniProtKB-KW"/>
</dbReference>
<dbReference type="Gene3D" id="1.10.10.10">
    <property type="entry name" value="Winged helix-like DNA-binding domain superfamily/Winged helix DNA-binding domain"/>
    <property type="match status" value="1"/>
</dbReference>
<dbReference type="InterPro" id="IPR000524">
    <property type="entry name" value="Tscrpt_reg_HTH_GntR"/>
</dbReference>